<dbReference type="SMART" id="SM00345">
    <property type="entry name" value="HTH_GNTR"/>
    <property type="match status" value="1"/>
</dbReference>
<dbReference type="InterPro" id="IPR011711">
    <property type="entry name" value="GntR_C"/>
</dbReference>
<evidence type="ECO:0000256" key="1">
    <source>
        <dbReference type="ARBA" id="ARBA00023015"/>
    </source>
</evidence>
<evidence type="ECO:0000313" key="6">
    <source>
        <dbReference type="Proteomes" id="UP000198885"/>
    </source>
</evidence>
<keyword evidence="3" id="KW-0804">Transcription</keyword>
<dbReference type="AlphaFoldDB" id="A0A1H9WU40"/>
<dbReference type="PROSITE" id="PS50949">
    <property type="entry name" value="HTH_GNTR"/>
    <property type="match status" value="1"/>
</dbReference>
<evidence type="ECO:0000313" key="5">
    <source>
        <dbReference type="EMBL" id="SES37299.1"/>
    </source>
</evidence>
<evidence type="ECO:0000256" key="2">
    <source>
        <dbReference type="ARBA" id="ARBA00023125"/>
    </source>
</evidence>
<evidence type="ECO:0000256" key="3">
    <source>
        <dbReference type="ARBA" id="ARBA00023163"/>
    </source>
</evidence>
<sequence length="245" mass="27228">MTDLLRKSFRGDTSRNSHTMVVDGLGRRIVRGDFPENSLLPRDEELAEMFGVSRTVLREAMKTLAAKGMVEPRSRVGTRVLDRHRWSLIDQQVLTWHLDERADAAFLGELFEMRLSFEPYAARLAAERAEPVKIEKMYACCDTMAESPSGQDFSIADLDLHRAIQEAAGNAFLNSVGTLIEAALLTSFRLSSPLASAAGQRESAAQHRALVDAIAAGDRDGAERAMREVIEEGWRKVRVLLSQAK</sequence>
<protein>
    <submittedName>
        <fullName evidence="5">DNA-binding transcriptional regulator, FadR family</fullName>
    </submittedName>
</protein>
<dbReference type="PRINTS" id="PR00035">
    <property type="entry name" value="HTHGNTR"/>
</dbReference>
<dbReference type="GO" id="GO:0003677">
    <property type="term" value="F:DNA binding"/>
    <property type="evidence" value="ECO:0007669"/>
    <property type="project" value="UniProtKB-KW"/>
</dbReference>
<dbReference type="InterPro" id="IPR036388">
    <property type="entry name" value="WH-like_DNA-bd_sf"/>
</dbReference>
<dbReference type="SUPFAM" id="SSF46785">
    <property type="entry name" value="Winged helix' DNA-binding domain"/>
    <property type="match status" value="1"/>
</dbReference>
<dbReference type="PANTHER" id="PTHR43537:SF44">
    <property type="entry name" value="GNTR FAMILY REGULATORY PROTEIN"/>
    <property type="match status" value="1"/>
</dbReference>
<dbReference type="InterPro" id="IPR036390">
    <property type="entry name" value="WH_DNA-bd_sf"/>
</dbReference>
<name>A0A1H9WU40_9RHOB</name>
<dbReference type="Gene3D" id="1.10.10.10">
    <property type="entry name" value="Winged helix-like DNA-binding domain superfamily/Winged helix DNA-binding domain"/>
    <property type="match status" value="1"/>
</dbReference>
<keyword evidence="6" id="KW-1185">Reference proteome</keyword>
<organism evidence="5 6">
    <name type="scientific">Tranquillimonas rosea</name>
    <dbReference type="NCBI Taxonomy" id="641238"/>
    <lineage>
        <taxon>Bacteria</taxon>
        <taxon>Pseudomonadati</taxon>
        <taxon>Pseudomonadota</taxon>
        <taxon>Alphaproteobacteria</taxon>
        <taxon>Rhodobacterales</taxon>
        <taxon>Roseobacteraceae</taxon>
        <taxon>Tranquillimonas</taxon>
    </lineage>
</organism>
<reference evidence="5 6" key="1">
    <citation type="submission" date="2016-10" db="EMBL/GenBank/DDBJ databases">
        <authorList>
            <person name="de Groot N.N."/>
        </authorList>
    </citation>
    <scope>NUCLEOTIDE SEQUENCE [LARGE SCALE GENOMIC DNA]</scope>
    <source>
        <strain evidence="5 6">DSM 23042</strain>
    </source>
</reference>
<dbReference type="SUPFAM" id="SSF48008">
    <property type="entry name" value="GntR ligand-binding domain-like"/>
    <property type="match status" value="1"/>
</dbReference>
<proteinExistence type="predicted"/>
<keyword evidence="1" id="KW-0805">Transcription regulation</keyword>
<dbReference type="GO" id="GO:0003700">
    <property type="term" value="F:DNA-binding transcription factor activity"/>
    <property type="evidence" value="ECO:0007669"/>
    <property type="project" value="InterPro"/>
</dbReference>
<dbReference type="SMART" id="SM00895">
    <property type="entry name" value="FCD"/>
    <property type="match status" value="1"/>
</dbReference>
<keyword evidence="2 5" id="KW-0238">DNA-binding</keyword>
<dbReference type="CDD" id="cd07377">
    <property type="entry name" value="WHTH_GntR"/>
    <property type="match status" value="1"/>
</dbReference>
<dbReference type="Proteomes" id="UP000198885">
    <property type="component" value="Unassembled WGS sequence"/>
</dbReference>
<gene>
    <name evidence="5" type="ORF">SAMN04490244_11337</name>
</gene>
<accession>A0A1H9WU40</accession>
<dbReference type="Pfam" id="PF07729">
    <property type="entry name" value="FCD"/>
    <property type="match status" value="1"/>
</dbReference>
<dbReference type="Gene3D" id="1.20.120.530">
    <property type="entry name" value="GntR ligand-binding domain-like"/>
    <property type="match status" value="1"/>
</dbReference>
<dbReference type="RefSeq" id="WP_092695962.1">
    <property type="nucleotide sequence ID" value="NZ_CBDDGO010000004.1"/>
</dbReference>
<dbReference type="PANTHER" id="PTHR43537">
    <property type="entry name" value="TRANSCRIPTIONAL REGULATOR, GNTR FAMILY"/>
    <property type="match status" value="1"/>
</dbReference>
<dbReference type="EMBL" id="FOGU01000013">
    <property type="protein sequence ID" value="SES37299.1"/>
    <property type="molecule type" value="Genomic_DNA"/>
</dbReference>
<dbReference type="InterPro" id="IPR000524">
    <property type="entry name" value="Tscrpt_reg_HTH_GntR"/>
</dbReference>
<dbReference type="OrthoDB" id="9028214at2"/>
<evidence type="ECO:0000259" key="4">
    <source>
        <dbReference type="PROSITE" id="PS50949"/>
    </source>
</evidence>
<dbReference type="InterPro" id="IPR008920">
    <property type="entry name" value="TF_FadR/GntR_C"/>
</dbReference>
<dbReference type="STRING" id="641238.SAMN04490244_11337"/>
<feature type="domain" description="HTH gntR-type" evidence="4">
    <location>
        <begin position="15"/>
        <end position="83"/>
    </location>
</feature>
<dbReference type="Pfam" id="PF00392">
    <property type="entry name" value="GntR"/>
    <property type="match status" value="1"/>
</dbReference>